<dbReference type="InterPro" id="IPR003593">
    <property type="entry name" value="AAA+_ATPase"/>
</dbReference>
<gene>
    <name evidence="18" type="primary">PGP-2_1</name>
    <name evidence="18" type="ORF">KIN20_023591</name>
</gene>
<keyword evidence="8" id="KW-0067">ATP-binding</keyword>
<evidence type="ECO:0000256" key="5">
    <source>
        <dbReference type="ARBA" id="ARBA00022692"/>
    </source>
</evidence>
<dbReference type="FunFam" id="1.20.1560.10:FF:000009">
    <property type="entry name" value="ABC transporter B family member 1"/>
    <property type="match status" value="1"/>
</dbReference>
<evidence type="ECO:0000256" key="9">
    <source>
        <dbReference type="ARBA" id="ARBA00022967"/>
    </source>
</evidence>
<feature type="compositionally biased region" description="Basic and acidic residues" evidence="14">
    <location>
        <begin position="157"/>
        <end position="167"/>
    </location>
</feature>
<evidence type="ECO:0000256" key="12">
    <source>
        <dbReference type="ARBA" id="ARBA00023180"/>
    </source>
</evidence>
<evidence type="ECO:0000313" key="19">
    <source>
        <dbReference type="Proteomes" id="UP001196413"/>
    </source>
</evidence>
<evidence type="ECO:0000256" key="6">
    <source>
        <dbReference type="ARBA" id="ARBA00022737"/>
    </source>
</evidence>
<evidence type="ECO:0000256" key="8">
    <source>
        <dbReference type="ARBA" id="ARBA00022840"/>
    </source>
</evidence>
<dbReference type="PANTHER" id="PTHR24221">
    <property type="entry name" value="ATP-BINDING CASSETTE SUB-FAMILY B"/>
    <property type="match status" value="1"/>
</dbReference>
<feature type="transmembrane region" description="Helical" evidence="15">
    <location>
        <begin position="353"/>
        <end position="370"/>
    </location>
</feature>
<dbReference type="Pfam" id="PF00005">
    <property type="entry name" value="ABC_tran"/>
    <property type="match status" value="2"/>
</dbReference>
<dbReference type="InterPro" id="IPR036640">
    <property type="entry name" value="ABC1_TM_sf"/>
</dbReference>
<dbReference type="InterPro" id="IPR003439">
    <property type="entry name" value="ABC_transporter-like_ATP-bd"/>
</dbReference>
<dbReference type="EMBL" id="JAHQIW010004784">
    <property type="protein sequence ID" value="KAJ1363677.1"/>
    <property type="molecule type" value="Genomic_DNA"/>
</dbReference>
<dbReference type="Gene3D" id="3.40.50.300">
    <property type="entry name" value="P-loop containing nucleotide triphosphate hydrolases"/>
    <property type="match status" value="2"/>
</dbReference>
<evidence type="ECO:0000256" key="13">
    <source>
        <dbReference type="ARBA" id="ARBA00034018"/>
    </source>
</evidence>
<dbReference type="PANTHER" id="PTHR24221:SF557">
    <property type="entry name" value="P-GLYCOPROTEIN RELATED"/>
    <property type="match status" value="1"/>
</dbReference>
<dbReference type="SMART" id="SM00382">
    <property type="entry name" value="AAA"/>
    <property type="match status" value="1"/>
</dbReference>
<reference evidence="18" key="1">
    <citation type="submission" date="2021-06" db="EMBL/GenBank/DDBJ databases">
        <title>Parelaphostrongylus tenuis whole genome reference sequence.</title>
        <authorList>
            <person name="Garwood T.J."/>
            <person name="Larsen P.A."/>
            <person name="Fountain-Jones N.M."/>
            <person name="Garbe J.R."/>
            <person name="Macchietto M.G."/>
            <person name="Kania S.A."/>
            <person name="Gerhold R.W."/>
            <person name="Richards J.E."/>
            <person name="Wolf T.M."/>
        </authorList>
    </citation>
    <scope>NUCLEOTIDE SEQUENCE</scope>
    <source>
        <strain evidence="18">MNPRO001-30</strain>
        <tissue evidence="18">Meninges</tissue>
    </source>
</reference>
<comment type="catalytic activity">
    <reaction evidence="13">
        <text>ATP + H2O + xenobioticSide 1 = ADP + phosphate + xenobioticSide 2.</text>
        <dbReference type="EC" id="7.6.2.2"/>
    </reaction>
</comment>
<dbReference type="Pfam" id="PF00664">
    <property type="entry name" value="ABC_membrane"/>
    <property type="match status" value="1"/>
</dbReference>
<dbReference type="SUPFAM" id="SSF90123">
    <property type="entry name" value="ABC transporter transmembrane region"/>
    <property type="match status" value="1"/>
</dbReference>
<feature type="domain" description="ABC transmembrane type-1" evidence="17">
    <location>
        <begin position="209"/>
        <end position="494"/>
    </location>
</feature>
<dbReference type="InterPro" id="IPR017871">
    <property type="entry name" value="ABC_transporter-like_CS"/>
</dbReference>
<dbReference type="InterPro" id="IPR027417">
    <property type="entry name" value="P-loop_NTPase"/>
</dbReference>
<keyword evidence="6" id="KW-0677">Repeat</keyword>
<feature type="transmembrane region" description="Helical" evidence="15">
    <location>
        <begin position="247"/>
        <end position="272"/>
    </location>
</feature>
<keyword evidence="12" id="KW-0325">Glycoprotein</keyword>
<keyword evidence="5 15" id="KW-0812">Transmembrane</keyword>
<dbReference type="GO" id="GO:0008559">
    <property type="term" value="F:ABC-type xenobiotic transporter activity"/>
    <property type="evidence" value="ECO:0007669"/>
    <property type="project" value="UniProtKB-EC"/>
</dbReference>
<sequence length="732" mass="81922">MFWVNASDFIKQLPDGYGTRVGDRGIQLSGGQKQRIGGQQTCPFPAIARAIIKNPRILLLDEATSALDSESESMVQEALEKAQLGRTTIIVAHRLSTIRNVDQIFVFKHGEIVEQGTHDELMLKKGVFYEMIEAQVVRQEKKEDDQESDGSEGSSPSDHRKASKISEKSGTSFVSSVGKMKIQEEDAQAKPASMSKVFYFNRDKWGYFILGLLGCIIFGIMTPLFALLYAQIIEVYSKPIDQMKSEVVFWCGAFIVIGLLHATGFFISANSLGRCGESLTKKLRFEAFRNILRQDVGFFDDIRHGTGKLCTRLATDAPNVRYVFTRLPSVISSAVTITGALIIGFIFGWQLALVLTAVVPLIIGSGYFEMRMQYGKKMRNIKLLEEAGKVASQAVEHIRTVHALNRQEKFHSMYCEYLKEPHRENMRQAHIYAGVFAFSQSLIFFMYALAFWIGTIFVNNKQMLPADVYRVFFAFMFCGQMVGNISSFIPDVIKARIAASLLFHLIEYPTEIDSLSEEGIMKKVSGHVLFRNVFFNYPTRSHAKVLRALNLEVKPGTTVALVGKSGCGKSTVMALLERFYNPRKGVIMVDGENIRNFNIRNLREQICIVSQEPTLFDCSIRENICYGLESKRPSYVEIVHAAKMANIHNFIVSLPAGYDTRVGDKGTQLSGGQKQRIAIARALIRNPPVLLLDEATSALDAESEKVVQDALEVAKQGRTCIVIAHRLSTVQK</sequence>
<accession>A0AAD5MS97</accession>
<evidence type="ECO:0000256" key="10">
    <source>
        <dbReference type="ARBA" id="ARBA00022989"/>
    </source>
</evidence>
<evidence type="ECO:0000256" key="4">
    <source>
        <dbReference type="ARBA" id="ARBA00022448"/>
    </source>
</evidence>
<dbReference type="InterPro" id="IPR039421">
    <property type="entry name" value="Type_1_exporter"/>
</dbReference>
<dbReference type="CDD" id="cd03249">
    <property type="entry name" value="ABC_MTABC3_MDL1_MDL2"/>
    <property type="match status" value="1"/>
</dbReference>
<evidence type="ECO:0000256" key="1">
    <source>
        <dbReference type="ARBA" id="ARBA00004141"/>
    </source>
</evidence>
<dbReference type="SUPFAM" id="SSF52540">
    <property type="entry name" value="P-loop containing nucleoside triphosphate hydrolases"/>
    <property type="match status" value="2"/>
</dbReference>
<evidence type="ECO:0000256" key="2">
    <source>
        <dbReference type="ARBA" id="ARBA00007577"/>
    </source>
</evidence>
<dbReference type="GO" id="GO:0005524">
    <property type="term" value="F:ATP binding"/>
    <property type="evidence" value="ECO:0007669"/>
    <property type="project" value="UniProtKB-KW"/>
</dbReference>
<feature type="domain" description="ABC transporter" evidence="16">
    <location>
        <begin position="528"/>
        <end position="730"/>
    </location>
</feature>
<evidence type="ECO:0000256" key="3">
    <source>
        <dbReference type="ARBA" id="ARBA00012191"/>
    </source>
</evidence>
<dbReference type="CDD" id="cd18578">
    <property type="entry name" value="ABC_6TM_Pgp_ABCB1_D2_like"/>
    <property type="match status" value="1"/>
</dbReference>
<dbReference type="Proteomes" id="UP001196413">
    <property type="component" value="Unassembled WGS sequence"/>
</dbReference>
<evidence type="ECO:0000256" key="14">
    <source>
        <dbReference type="SAM" id="MobiDB-lite"/>
    </source>
</evidence>
<dbReference type="PROSITE" id="PS50893">
    <property type="entry name" value="ABC_TRANSPORTER_2"/>
    <property type="match status" value="1"/>
</dbReference>
<keyword evidence="19" id="KW-1185">Reference proteome</keyword>
<dbReference type="Gene3D" id="1.20.1560.10">
    <property type="entry name" value="ABC transporter type 1, transmembrane domain"/>
    <property type="match status" value="1"/>
</dbReference>
<keyword evidence="10 15" id="KW-1133">Transmembrane helix</keyword>
<evidence type="ECO:0000256" key="7">
    <source>
        <dbReference type="ARBA" id="ARBA00022741"/>
    </source>
</evidence>
<keyword evidence="7" id="KW-0547">Nucleotide-binding</keyword>
<dbReference type="EC" id="7.6.2.2" evidence="3"/>
<evidence type="ECO:0000256" key="11">
    <source>
        <dbReference type="ARBA" id="ARBA00023136"/>
    </source>
</evidence>
<dbReference type="PROSITE" id="PS00211">
    <property type="entry name" value="ABC_TRANSPORTER_1"/>
    <property type="match status" value="1"/>
</dbReference>
<evidence type="ECO:0000313" key="18">
    <source>
        <dbReference type="EMBL" id="KAJ1363677.1"/>
    </source>
</evidence>
<comment type="caution">
    <text evidence="18">The sequence shown here is derived from an EMBL/GenBank/DDBJ whole genome shotgun (WGS) entry which is preliminary data.</text>
</comment>
<dbReference type="GO" id="GO:0016020">
    <property type="term" value="C:membrane"/>
    <property type="evidence" value="ECO:0007669"/>
    <property type="project" value="UniProtKB-SubCell"/>
</dbReference>
<feature type="transmembrane region" description="Helical" evidence="15">
    <location>
        <begin position="431"/>
        <end position="457"/>
    </location>
</feature>
<dbReference type="FunFam" id="3.40.50.300:FF:000479">
    <property type="entry name" value="Multidrug resistance protein 1A"/>
    <property type="match status" value="1"/>
</dbReference>
<keyword evidence="11 15" id="KW-0472">Membrane</keyword>
<name>A0AAD5MS97_PARTN</name>
<comment type="similarity">
    <text evidence="2">Belongs to the ABC transporter superfamily. ABCB family. Multidrug resistance exporter (TC 3.A.1.201) subfamily.</text>
</comment>
<evidence type="ECO:0000256" key="15">
    <source>
        <dbReference type="SAM" id="Phobius"/>
    </source>
</evidence>
<feature type="region of interest" description="Disordered" evidence="14">
    <location>
        <begin position="139"/>
        <end position="170"/>
    </location>
</feature>
<dbReference type="AlphaFoldDB" id="A0AAD5MS97"/>
<evidence type="ECO:0000259" key="16">
    <source>
        <dbReference type="PROSITE" id="PS50893"/>
    </source>
</evidence>
<dbReference type="PROSITE" id="PS50929">
    <property type="entry name" value="ABC_TM1F"/>
    <property type="match status" value="1"/>
</dbReference>
<organism evidence="18 19">
    <name type="scientific">Parelaphostrongylus tenuis</name>
    <name type="common">Meningeal worm</name>
    <dbReference type="NCBI Taxonomy" id="148309"/>
    <lineage>
        <taxon>Eukaryota</taxon>
        <taxon>Metazoa</taxon>
        <taxon>Ecdysozoa</taxon>
        <taxon>Nematoda</taxon>
        <taxon>Chromadorea</taxon>
        <taxon>Rhabditida</taxon>
        <taxon>Rhabditina</taxon>
        <taxon>Rhabditomorpha</taxon>
        <taxon>Strongyloidea</taxon>
        <taxon>Metastrongylidae</taxon>
        <taxon>Parelaphostrongylus</taxon>
    </lineage>
</organism>
<dbReference type="InterPro" id="IPR011527">
    <property type="entry name" value="ABC1_TM_dom"/>
</dbReference>
<comment type="subcellular location">
    <subcellularLocation>
        <location evidence="1">Membrane</location>
        <topology evidence="1">Multi-pass membrane protein</topology>
    </subcellularLocation>
</comment>
<feature type="transmembrane region" description="Helical" evidence="15">
    <location>
        <begin position="205"/>
        <end position="227"/>
    </location>
</feature>
<dbReference type="GO" id="GO:0016887">
    <property type="term" value="F:ATP hydrolysis activity"/>
    <property type="evidence" value="ECO:0007669"/>
    <property type="project" value="InterPro"/>
</dbReference>
<keyword evidence="9" id="KW-1278">Translocase</keyword>
<proteinExistence type="inferred from homology"/>
<protein>
    <recommendedName>
        <fullName evidence="3">ABC-type xenobiotic transporter</fullName>
        <ecNumber evidence="3">7.6.2.2</ecNumber>
    </recommendedName>
</protein>
<feature type="transmembrane region" description="Helical" evidence="15">
    <location>
        <begin position="469"/>
        <end position="489"/>
    </location>
</feature>
<evidence type="ECO:0000259" key="17">
    <source>
        <dbReference type="PROSITE" id="PS50929"/>
    </source>
</evidence>
<keyword evidence="4" id="KW-0813">Transport</keyword>